<dbReference type="Gene3D" id="3.30.160.20">
    <property type="match status" value="1"/>
</dbReference>
<evidence type="ECO:0000256" key="1">
    <source>
        <dbReference type="ARBA" id="ARBA00002986"/>
    </source>
</evidence>
<dbReference type="InterPro" id="IPR000352">
    <property type="entry name" value="Pep_chain_release_fac_I"/>
</dbReference>
<dbReference type="Proteomes" id="UP000590542">
    <property type="component" value="Unassembled WGS sequence"/>
</dbReference>
<evidence type="ECO:0000256" key="2">
    <source>
        <dbReference type="ARBA" id="ARBA00010835"/>
    </source>
</evidence>
<dbReference type="PANTHER" id="PTHR43804:SF7">
    <property type="entry name" value="LD18447P"/>
    <property type="match status" value="1"/>
</dbReference>
<organism evidence="6 7">
    <name type="scientific">candidate division WWE3 bacterium</name>
    <dbReference type="NCBI Taxonomy" id="2053526"/>
    <lineage>
        <taxon>Bacteria</taxon>
        <taxon>Katanobacteria</taxon>
    </lineage>
</organism>
<dbReference type="Pfam" id="PF03462">
    <property type="entry name" value="PCRF"/>
    <property type="match status" value="1"/>
</dbReference>
<dbReference type="Pfam" id="PF00472">
    <property type="entry name" value="RF-1"/>
    <property type="match status" value="1"/>
</dbReference>
<name>A0A7X9E7U8_UNCKA</name>
<gene>
    <name evidence="6" type="ORF">GYA37_03520</name>
</gene>
<dbReference type="InterPro" id="IPR050057">
    <property type="entry name" value="Prokaryotic/Mito_RF"/>
</dbReference>
<evidence type="ECO:0000259" key="5">
    <source>
        <dbReference type="PROSITE" id="PS00745"/>
    </source>
</evidence>
<dbReference type="InterPro" id="IPR005139">
    <property type="entry name" value="PCRF"/>
</dbReference>
<dbReference type="AlphaFoldDB" id="A0A7X9E7U8"/>
<sequence>MDQAHNYIQNEIERITKEIEFNKKTLESEINTEMKKLYEEEIYSLQKQKEELEKSLDSSSYQPEKKNIISEGDFNLDPNVATMEIRSGTGGDEAGLFAKDLFRMYSRYGEKAKWKITEEYLNENEVGGIKTLIADIKGQNVYKLLKNESGVHRVQRIPVTESGGRIHTSTATVAVLPKLKNINIEIKPDDLKWEFYRSGGKGGQNVNKVSTAVRLTHIPTGTIVECQEERYQGKNREKALSILHSKLYTQMQEQHVKSITELRSSQVGTGERSEKIRTYNFPQDRITDHRINKTWHSIERVMNGDVENILEECSLIESQDNKND</sequence>
<dbReference type="PROSITE" id="PS00745">
    <property type="entry name" value="RF_PROK_I"/>
    <property type="match status" value="1"/>
</dbReference>
<evidence type="ECO:0000313" key="7">
    <source>
        <dbReference type="Proteomes" id="UP000590542"/>
    </source>
</evidence>
<protein>
    <submittedName>
        <fullName evidence="6">PCRF domain-containing protein</fullName>
    </submittedName>
</protein>
<evidence type="ECO:0000313" key="6">
    <source>
        <dbReference type="EMBL" id="NMB91886.1"/>
    </source>
</evidence>
<evidence type="ECO:0000256" key="4">
    <source>
        <dbReference type="ARBA" id="ARBA00022917"/>
    </source>
</evidence>
<dbReference type="InterPro" id="IPR045853">
    <property type="entry name" value="Pep_chain_release_fac_I_sf"/>
</dbReference>
<proteinExistence type="inferred from homology"/>
<feature type="domain" description="Prokaryotic-type class I peptide chain release factors" evidence="5">
    <location>
        <begin position="197"/>
        <end position="213"/>
    </location>
</feature>
<keyword evidence="4" id="KW-0648">Protein biosynthesis</keyword>
<dbReference type="GO" id="GO:0005737">
    <property type="term" value="C:cytoplasm"/>
    <property type="evidence" value="ECO:0007669"/>
    <property type="project" value="UniProtKB-ARBA"/>
</dbReference>
<comment type="caution">
    <text evidence="6">The sequence shown here is derived from an EMBL/GenBank/DDBJ whole genome shotgun (WGS) entry which is preliminary data.</text>
</comment>
<evidence type="ECO:0000256" key="3">
    <source>
        <dbReference type="ARBA" id="ARBA00022481"/>
    </source>
</evidence>
<dbReference type="PANTHER" id="PTHR43804">
    <property type="entry name" value="LD18447P"/>
    <property type="match status" value="1"/>
</dbReference>
<dbReference type="GO" id="GO:0003747">
    <property type="term" value="F:translation release factor activity"/>
    <property type="evidence" value="ECO:0007669"/>
    <property type="project" value="InterPro"/>
</dbReference>
<comment type="similarity">
    <text evidence="2">Belongs to the prokaryotic/mitochondrial release factor family.</text>
</comment>
<dbReference type="SMART" id="SM00937">
    <property type="entry name" value="PCRF"/>
    <property type="match status" value="1"/>
</dbReference>
<keyword evidence="3" id="KW-0488">Methylation</keyword>
<dbReference type="SUPFAM" id="SSF75620">
    <property type="entry name" value="Release factor"/>
    <property type="match status" value="1"/>
</dbReference>
<reference evidence="6 7" key="1">
    <citation type="journal article" date="2020" name="Biotechnol. Biofuels">
        <title>New insights from the biogas microbiome by comprehensive genome-resolved metagenomics of nearly 1600 species originating from multiple anaerobic digesters.</title>
        <authorList>
            <person name="Campanaro S."/>
            <person name="Treu L."/>
            <person name="Rodriguez-R L.M."/>
            <person name="Kovalovszki A."/>
            <person name="Ziels R.M."/>
            <person name="Maus I."/>
            <person name="Zhu X."/>
            <person name="Kougias P.G."/>
            <person name="Basile A."/>
            <person name="Luo G."/>
            <person name="Schluter A."/>
            <person name="Konstantinidis K.T."/>
            <person name="Angelidaki I."/>
        </authorList>
    </citation>
    <scope>NUCLEOTIDE SEQUENCE [LARGE SCALE GENOMIC DNA]</scope>
    <source>
        <strain evidence="6">AS27yjCOA_202</strain>
    </source>
</reference>
<accession>A0A7X9E7U8</accession>
<dbReference type="Gene3D" id="3.30.70.1660">
    <property type="match status" value="2"/>
</dbReference>
<dbReference type="EMBL" id="JAAZNV010000012">
    <property type="protein sequence ID" value="NMB91886.1"/>
    <property type="molecule type" value="Genomic_DNA"/>
</dbReference>
<comment type="function">
    <text evidence="1">Peptide chain release factor 1 directs the termination of translation in response to the peptide chain termination codons UAG and UAA.</text>
</comment>
<dbReference type="FunFam" id="3.30.70.1660:FF:000002">
    <property type="entry name" value="Peptide chain release factor 1"/>
    <property type="match status" value="1"/>
</dbReference>
<dbReference type="FunFam" id="3.30.160.20:FF:000004">
    <property type="entry name" value="Peptide chain release factor 1"/>
    <property type="match status" value="1"/>
</dbReference>